<dbReference type="RefSeq" id="WP_145075471.1">
    <property type="nucleotide sequence ID" value="NZ_CP036425.1"/>
</dbReference>
<dbReference type="OrthoDB" id="9134227at2"/>
<evidence type="ECO:0000313" key="3">
    <source>
        <dbReference type="Proteomes" id="UP000317369"/>
    </source>
</evidence>
<dbReference type="NCBIfam" id="NF038324">
    <property type="entry name" value="DrmB_fam"/>
    <property type="match status" value="1"/>
</dbReference>
<dbReference type="Pfam" id="PF09369">
    <property type="entry name" value="MZB"/>
    <property type="match status" value="1"/>
</dbReference>
<protein>
    <recommendedName>
        <fullName evidence="1">MrfA-like Zn-binding domain-containing protein</fullName>
    </recommendedName>
</protein>
<dbReference type="InterPro" id="IPR018973">
    <property type="entry name" value="MZB"/>
</dbReference>
<evidence type="ECO:0000259" key="1">
    <source>
        <dbReference type="Pfam" id="PF09369"/>
    </source>
</evidence>
<name>A0A517YS26_9BACT</name>
<feature type="domain" description="MrfA-like Zn-binding" evidence="1">
    <location>
        <begin position="480"/>
        <end position="585"/>
    </location>
</feature>
<keyword evidence="3" id="KW-1185">Reference proteome</keyword>
<proteinExistence type="predicted"/>
<accession>A0A517YS26</accession>
<sequence>MCPVPTVGKARRSQSVFTYGIGSIVDTPKGSFMPMGIPFMQMQWDRIPHASRESMTVREPRLSHLLGVDEFYSMPVPNDRQIETYGTRVQRSVTIPVKRFPEWLQCTGCNRLGKVGNPFTEEPDGQVSCANEKCRHNDAHAVPVRFLTACKHGHIDDFPWIQWSHSDNFEECKNPCLYMHSYGQSAAISDLYVQCKNCGAIKNLGDIFQPHTMARFRCRGIRPWLDDRDNEECDAQRETLQRGASNVHFPVSASMLSIPPASDAISKILEKHWALLKNAPESAWEPMLQGFIDTQGINIDHTMAIKWMKSRLDLDNLNAPISESNARHQEYLALSIDNKADSIAGVLPDFENKVMQLQQPYLEYIDLVGAVKRLREVRAYCGFCRINPISVPVEQIPLAVQQGLITPISTQNTSWYPAIEVRGEGIFFRFTESAVIDWESKQKVVDRAAEINHIFAQQCSERGAEQSYPITPRLLLVHSFSHALIRRISLDCGYSSASLRERLYVSNPDAPPDESMAGVLIYTASPDSDGSLGGLVDLADSITVGNLIQDAIEDAMWCGNDPVCSETDPQVRGDRLNGAACHNCMLASETSCEKYNRELDRVMLTGKSSGISEEVQGYFADLLK</sequence>
<reference evidence="2 3" key="1">
    <citation type="submission" date="2019-02" db="EMBL/GenBank/DDBJ databases">
        <title>Deep-cultivation of Planctomycetes and their phenomic and genomic characterization uncovers novel biology.</title>
        <authorList>
            <person name="Wiegand S."/>
            <person name="Jogler M."/>
            <person name="Boedeker C."/>
            <person name="Pinto D."/>
            <person name="Vollmers J."/>
            <person name="Rivas-Marin E."/>
            <person name="Kohn T."/>
            <person name="Peeters S.H."/>
            <person name="Heuer A."/>
            <person name="Rast P."/>
            <person name="Oberbeckmann S."/>
            <person name="Bunk B."/>
            <person name="Jeske O."/>
            <person name="Meyerdierks A."/>
            <person name="Storesund J.E."/>
            <person name="Kallscheuer N."/>
            <person name="Luecker S."/>
            <person name="Lage O.M."/>
            <person name="Pohl T."/>
            <person name="Merkel B.J."/>
            <person name="Hornburger P."/>
            <person name="Mueller R.-W."/>
            <person name="Bruemmer F."/>
            <person name="Labrenz M."/>
            <person name="Spormann A.M."/>
            <person name="Op den Camp H."/>
            <person name="Overmann J."/>
            <person name="Amann R."/>
            <person name="Jetten M.S.M."/>
            <person name="Mascher T."/>
            <person name="Medema M.H."/>
            <person name="Devos D.P."/>
            <person name="Kaster A.-K."/>
            <person name="Ovreas L."/>
            <person name="Rohde M."/>
            <person name="Galperin M.Y."/>
            <person name="Jogler C."/>
        </authorList>
    </citation>
    <scope>NUCLEOTIDE SEQUENCE [LARGE SCALE GENOMIC DNA]</scope>
    <source>
        <strain evidence="2 3">KS4</strain>
    </source>
</reference>
<dbReference type="EMBL" id="CP036425">
    <property type="protein sequence ID" value="QDU33021.1"/>
    <property type="molecule type" value="Genomic_DNA"/>
</dbReference>
<dbReference type="KEGG" id="pcor:KS4_10610"/>
<evidence type="ECO:0000313" key="2">
    <source>
        <dbReference type="EMBL" id="QDU33021.1"/>
    </source>
</evidence>
<dbReference type="Proteomes" id="UP000317369">
    <property type="component" value="Chromosome"/>
</dbReference>
<organism evidence="2 3">
    <name type="scientific">Poriferisphaera corsica</name>
    <dbReference type="NCBI Taxonomy" id="2528020"/>
    <lineage>
        <taxon>Bacteria</taxon>
        <taxon>Pseudomonadati</taxon>
        <taxon>Planctomycetota</taxon>
        <taxon>Phycisphaerae</taxon>
        <taxon>Phycisphaerales</taxon>
        <taxon>Phycisphaeraceae</taxon>
        <taxon>Poriferisphaera</taxon>
    </lineage>
</organism>
<dbReference type="AlphaFoldDB" id="A0A517YS26"/>
<dbReference type="InterPro" id="IPR047721">
    <property type="entry name" value="DrmB"/>
</dbReference>
<gene>
    <name evidence="2" type="ORF">KS4_10610</name>
</gene>